<reference evidence="3" key="1">
    <citation type="submission" date="2015-07" db="EMBL/GenBank/DDBJ databases">
        <authorList>
            <person name="Teixeira M.M."/>
            <person name="Souza R.C."/>
            <person name="Almeida L.G."/>
            <person name="Vicente V.A."/>
            <person name="de Hoog S."/>
            <person name="Bocca A.L."/>
            <person name="de Almeida S.R."/>
            <person name="Vasconcelos A.T."/>
            <person name="Felipe M.S."/>
        </authorList>
    </citation>
    <scope>NUCLEOTIDE SEQUENCE [LARGE SCALE GENOMIC DNA]</scope>
    <source>
        <strain evidence="3">KSF</strain>
    </source>
</reference>
<dbReference type="AlphaFoldDB" id="A0A1C1CJ97"/>
<comment type="caution">
    <text evidence="2">The sequence shown here is derived from an EMBL/GenBank/DDBJ whole genome shotgun (WGS) entry which is preliminary data.</text>
</comment>
<gene>
    <name evidence="2" type="ORF">CLCR_04430</name>
</gene>
<evidence type="ECO:0000313" key="2">
    <source>
        <dbReference type="EMBL" id="OCT48537.1"/>
    </source>
</evidence>
<feature type="region of interest" description="Disordered" evidence="1">
    <location>
        <begin position="53"/>
        <end position="109"/>
    </location>
</feature>
<dbReference type="OrthoDB" id="10442425at2759"/>
<feature type="compositionally biased region" description="Basic and acidic residues" evidence="1">
    <location>
        <begin position="65"/>
        <end position="75"/>
    </location>
</feature>
<proteinExistence type="predicted"/>
<evidence type="ECO:0000256" key="1">
    <source>
        <dbReference type="SAM" id="MobiDB-lite"/>
    </source>
</evidence>
<keyword evidence="3" id="KW-1185">Reference proteome</keyword>
<accession>A0A1C1CJ97</accession>
<name>A0A1C1CJ97_9EURO</name>
<sequence length="109" mass="11309">MAQDQVYALVRTTYPDCWGAPCVDEMRAKLTGPTNLRFEMTDEGLCPVHGPVAKKAETEAQAQAEKAEPEAKSGSKQDAAGAGAGASLAASADPRLNISAEGASGEKEE</sequence>
<dbReference type="EMBL" id="LGRB01000012">
    <property type="protein sequence ID" value="OCT48537.1"/>
    <property type="molecule type" value="Genomic_DNA"/>
</dbReference>
<feature type="compositionally biased region" description="Low complexity" evidence="1">
    <location>
        <begin position="76"/>
        <end position="93"/>
    </location>
</feature>
<protein>
    <submittedName>
        <fullName evidence="2">Uncharacterized protein</fullName>
    </submittedName>
</protein>
<dbReference type="Proteomes" id="UP000094526">
    <property type="component" value="Unassembled WGS sequence"/>
</dbReference>
<organism evidence="2 3">
    <name type="scientific">Cladophialophora carrionii</name>
    <dbReference type="NCBI Taxonomy" id="86049"/>
    <lineage>
        <taxon>Eukaryota</taxon>
        <taxon>Fungi</taxon>
        <taxon>Dikarya</taxon>
        <taxon>Ascomycota</taxon>
        <taxon>Pezizomycotina</taxon>
        <taxon>Eurotiomycetes</taxon>
        <taxon>Chaetothyriomycetidae</taxon>
        <taxon>Chaetothyriales</taxon>
        <taxon>Herpotrichiellaceae</taxon>
        <taxon>Cladophialophora</taxon>
    </lineage>
</organism>
<dbReference type="VEuPathDB" id="FungiDB:CLCR_04430"/>
<dbReference type="VEuPathDB" id="FungiDB:G647_10306"/>
<evidence type="ECO:0000313" key="3">
    <source>
        <dbReference type="Proteomes" id="UP000094526"/>
    </source>
</evidence>